<feature type="compositionally biased region" description="Basic residues" evidence="1">
    <location>
        <begin position="21"/>
        <end position="33"/>
    </location>
</feature>
<dbReference type="HOGENOM" id="CLU_2423894_0_0_4"/>
<dbReference type="PaxDb" id="122586-NMB1850"/>
<dbReference type="KEGG" id="nme:NMB1850"/>
<evidence type="ECO:0000313" key="2">
    <source>
        <dbReference type="EMBL" id="AAF42184.1"/>
    </source>
</evidence>
<proteinExistence type="predicted"/>
<dbReference type="InParanoid" id="Q9JXX3"/>
<dbReference type="EMBL" id="AE002098">
    <property type="protein sequence ID" value="AAF42184.1"/>
    <property type="molecule type" value="Genomic_DNA"/>
</dbReference>
<evidence type="ECO:0000313" key="3">
    <source>
        <dbReference type="Proteomes" id="UP000000425"/>
    </source>
</evidence>
<dbReference type="AlphaFoldDB" id="Q9JXX3"/>
<name>Q9JXX3_NEIMB</name>
<dbReference type="Proteomes" id="UP000000425">
    <property type="component" value="Chromosome"/>
</dbReference>
<organism evidence="2 3">
    <name type="scientific">Neisseria meningitidis serogroup B (strain ATCC BAA-335 / MC58)</name>
    <dbReference type="NCBI Taxonomy" id="122586"/>
    <lineage>
        <taxon>Bacteria</taxon>
        <taxon>Pseudomonadati</taxon>
        <taxon>Pseudomonadota</taxon>
        <taxon>Betaproteobacteria</taxon>
        <taxon>Neisseriales</taxon>
        <taxon>Neisseriaceae</taxon>
        <taxon>Neisseria</taxon>
    </lineage>
</organism>
<accession>Q9JXX3</accession>
<reference evidence="2 3" key="1">
    <citation type="journal article" date="2000" name="Science">
        <title>Complete genome sequence of Neisseria meningitidis serogroup B strain MC58.</title>
        <authorList>
            <person name="Tettelin H."/>
            <person name="Saunders N.J."/>
            <person name="Heidelberg J."/>
            <person name="Jeffries A.C."/>
            <person name="Nelson K.E."/>
            <person name="Eisen J.A."/>
            <person name="Ketchum K.A."/>
            <person name="Hood D.W."/>
            <person name="Peden J.F."/>
            <person name="Dodson R.J."/>
            <person name="Nelson W.C."/>
            <person name="Gwinn M.L."/>
            <person name="DeBoy R."/>
            <person name="Peterson J.D."/>
            <person name="Hickey E.K."/>
            <person name="Haft D.H."/>
            <person name="Salzberg S.L."/>
            <person name="White O."/>
            <person name="Fleischmann R.D."/>
            <person name="Dougherty B.A."/>
            <person name="Mason T."/>
            <person name="Ciecko A."/>
            <person name="Parksey D.S."/>
            <person name="Blair E."/>
            <person name="Cittone H."/>
            <person name="Clark E.B."/>
            <person name="Cotton M.D."/>
            <person name="Utterback T.R."/>
            <person name="Khouri H."/>
            <person name="Qin H."/>
            <person name="Vamathevan J."/>
            <person name="Gill J."/>
            <person name="Scarlato V."/>
            <person name="Masignani V."/>
            <person name="Pizza M."/>
            <person name="Grandi G."/>
            <person name="Sun L."/>
            <person name="Smith H.O."/>
            <person name="Fraser C.M."/>
            <person name="Moxon E.R."/>
            <person name="Rappuoli R."/>
            <person name="Venter J.C."/>
        </authorList>
    </citation>
    <scope>NUCLEOTIDE SEQUENCE [LARGE SCALE GENOMIC DNA]</scope>
    <source>
        <strain evidence="3">ATCC BAA-335 / MC58</strain>
    </source>
</reference>
<protein>
    <submittedName>
        <fullName evidence="2">Uncharacterized protein</fullName>
    </submittedName>
</protein>
<gene>
    <name evidence="2" type="ordered locus">NMB1850</name>
</gene>
<dbReference type="STRING" id="122586.NMB1850"/>
<dbReference type="PIR" id="G81034">
    <property type="entry name" value="G81034"/>
</dbReference>
<keyword evidence="3" id="KW-1185">Reference proteome</keyword>
<evidence type="ECO:0000256" key="1">
    <source>
        <dbReference type="SAM" id="MobiDB-lite"/>
    </source>
</evidence>
<feature type="region of interest" description="Disordered" evidence="1">
    <location>
        <begin position="21"/>
        <end position="45"/>
    </location>
</feature>
<sequence length="91" mass="10171">MPADRYATGNGFTGIIRTRHQTFKRHRSAHRRNGQNPIGLPARSRWQPAGNQQLLIFRRLMQNKKQPAQAVFLAASLTPTAAPSSLPVGKR</sequence>